<evidence type="ECO:0000256" key="4">
    <source>
        <dbReference type="ARBA" id="ARBA00022553"/>
    </source>
</evidence>
<feature type="domain" description="HAMP" evidence="15">
    <location>
        <begin position="191"/>
        <end position="242"/>
    </location>
</feature>
<dbReference type="InterPro" id="IPR003660">
    <property type="entry name" value="HAMP_dom"/>
</dbReference>
<evidence type="ECO:0000259" key="15">
    <source>
        <dbReference type="PROSITE" id="PS50885"/>
    </source>
</evidence>
<dbReference type="Pfam" id="PF02518">
    <property type="entry name" value="HATPase_c"/>
    <property type="match status" value="1"/>
</dbReference>
<keyword evidence="6 13" id="KW-0812">Transmembrane</keyword>
<dbReference type="InterPro" id="IPR003594">
    <property type="entry name" value="HATPase_dom"/>
</dbReference>
<name>A0ABT5L3X3_9ALTE</name>
<dbReference type="InterPro" id="IPR050428">
    <property type="entry name" value="TCS_sensor_his_kinase"/>
</dbReference>
<evidence type="ECO:0000256" key="2">
    <source>
        <dbReference type="ARBA" id="ARBA00004370"/>
    </source>
</evidence>
<keyword evidence="12 13" id="KW-0472">Membrane</keyword>
<keyword evidence="8" id="KW-0418">Kinase</keyword>
<protein>
    <recommendedName>
        <fullName evidence="3">histidine kinase</fullName>
        <ecNumber evidence="3">2.7.13.3</ecNumber>
    </recommendedName>
</protein>
<dbReference type="Gene3D" id="3.30.565.10">
    <property type="entry name" value="Histidine kinase-like ATPase, C-terminal domain"/>
    <property type="match status" value="1"/>
</dbReference>
<dbReference type="InterPro" id="IPR036890">
    <property type="entry name" value="HATPase_C_sf"/>
</dbReference>
<evidence type="ECO:0000256" key="9">
    <source>
        <dbReference type="ARBA" id="ARBA00022840"/>
    </source>
</evidence>
<comment type="subcellular location">
    <subcellularLocation>
        <location evidence="2">Membrane</location>
    </subcellularLocation>
</comment>
<dbReference type="InterPro" id="IPR058619">
    <property type="entry name" value="PhoQ/CarS-like_HATPase"/>
</dbReference>
<evidence type="ECO:0000256" key="1">
    <source>
        <dbReference type="ARBA" id="ARBA00000085"/>
    </source>
</evidence>
<feature type="transmembrane region" description="Helical" evidence="13">
    <location>
        <begin position="167"/>
        <end position="188"/>
    </location>
</feature>
<evidence type="ECO:0000256" key="6">
    <source>
        <dbReference type="ARBA" id="ARBA00022692"/>
    </source>
</evidence>
<evidence type="ECO:0000256" key="10">
    <source>
        <dbReference type="ARBA" id="ARBA00022989"/>
    </source>
</evidence>
<evidence type="ECO:0000256" key="7">
    <source>
        <dbReference type="ARBA" id="ARBA00022741"/>
    </source>
</evidence>
<evidence type="ECO:0000256" key="8">
    <source>
        <dbReference type="ARBA" id="ARBA00022777"/>
    </source>
</evidence>
<dbReference type="GO" id="GO:0005524">
    <property type="term" value="F:ATP binding"/>
    <property type="evidence" value="ECO:0007669"/>
    <property type="project" value="UniProtKB-KW"/>
</dbReference>
<gene>
    <name evidence="16" type="ORF">OIK42_13345</name>
</gene>
<keyword evidence="9 16" id="KW-0067">ATP-binding</keyword>
<keyword evidence="5" id="KW-0808">Transferase</keyword>
<dbReference type="Proteomes" id="UP001218788">
    <property type="component" value="Unassembled WGS sequence"/>
</dbReference>
<keyword evidence="10 13" id="KW-1133">Transmembrane helix</keyword>
<dbReference type="InterPro" id="IPR005467">
    <property type="entry name" value="His_kinase_dom"/>
</dbReference>
<dbReference type="CDD" id="cd16954">
    <property type="entry name" value="HATPase_PhoQ-like"/>
    <property type="match status" value="1"/>
</dbReference>
<evidence type="ECO:0000256" key="3">
    <source>
        <dbReference type="ARBA" id="ARBA00012438"/>
    </source>
</evidence>
<evidence type="ECO:0000256" key="11">
    <source>
        <dbReference type="ARBA" id="ARBA00023012"/>
    </source>
</evidence>
<sequence length="445" mass="49482">MVNLSLRLRSLLIATLALIVFVPVTVFTLSQAYTSSLEQAKYSELKLMNLAMISVFEIDADIVQMPDMLYDEQLNLPDSGYLGVIALDNEVVWQSASAVTEITKQILPPAPAVGDEAFVRALQLTERETRFFAYSFTAEFDNGSQYVPVTFYVFNDRTAFLEERDTFLWSVWQYLGVLAISLLVFLMIGMNTLLRPVRLLIDEIRRTSTGTQERLTEHYPPEFTPLKLSINQLLSGEAEQRERYKNSLGDLAHSLKTPLAVVMGTKALPASAQEPLQQIDTLIQRQLKRAASGAGTWQQGVPVTPVIKQLISALNKVYRDKSLHLQVSGDDGLFYGDKTDLMEILGNLLDNACKAAHKRVDITVKQLPRHTELHINDDGPGIPARQVERILNRGQRLDAYTEGQGIGMAVVTDLLTAYEGKLTISRASLGGASIKLTFPAPLKQV</sequence>
<accession>A0ABT5L3X3</accession>
<evidence type="ECO:0000256" key="12">
    <source>
        <dbReference type="ARBA" id="ARBA00023136"/>
    </source>
</evidence>
<dbReference type="SUPFAM" id="SSF55874">
    <property type="entry name" value="ATPase domain of HSP90 chaperone/DNA topoisomerase II/histidine kinase"/>
    <property type="match status" value="1"/>
</dbReference>
<proteinExistence type="predicted"/>
<comment type="caution">
    <text evidence="16">The sequence shown here is derived from an EMBL/GenBank/DDBJ whole genome shotgun (WGS) entry which is preliminary data.</text>
</comment>
<keyword evidence="11" id="KW-0902">Two-component regulatory system</keyword>
<organism evidence="16 17">
    <name type="scientific">Alteromonas gilva</name>
    <dbReference type="NCBI Taxonomy" id="2987522"/>
    <lineage>
        <taxon>Bacteria</taxon>
        <taxon>Pseudomonadati</taxon>
        <taxon>Pseudomonadota</taxon>
        <taxon>Gammaproteobacteria</taxon>
        <taxon>Alteromonadales</taxon>
        <taxon>Alteromonadaceae</taxon>
        <taxon>Alteromonas/Salinimonas group</taxon>
        <taxon>Alteromonas</taxon>
    </lineage>
</organism>
<evidence type="ECO:0000256" key="5">
    <source>
        <dbReference type="ARBA" id="ARBA00022679"/>
    </source>
</evidence>
<dbReference type="PANTHER" id="PTHR45436:SF4">
    <property type="entry name" value="SENSOR PROTEIN PHOQ"/>
    <property type="match status" value="1"/>
</dbReference>
<dbReference type="PRINTS" id="PR00344">
    <property type="entry name" value="BCTRLSENSOR"/>
</dbReference>
<reference evidence="16 17" key="1">
    <citation type="submission" date="2022-10" db="EMBL/GenBank/DDBJ databases">
        <title>Alteromonas sp. chi3 Genome sequencing.</title>
        <authorList>
            <person name="Park S."/>
        </authorList>
    </citation>
    <scope>NUCLEOTIDE SEQUENCE [LARGE SCALE GENOMIC DNA]</scope>
    <source>
        <strain evidence="17">chi3</strain>
    </source>
</reference>
<dbReference type="InterPro" id="IPR004358">
    <property type="entry name" value="Sig_transdc_His_kin-like_C"/>
</dbReference>
<dbReference type="SMART" id="SM00387">
    <property type="entry name" value="HATPase_c"/>
    <property type="match status" value="1"/>
</dbReference>
<keyword evidence="7" id="KW-0547">Nucleotide-binding</keyword>
<dbReference type="PROSITE" id="PS50885">
    <property type="entry name" value="HAMP"/>
    <property type="match status" value="1"/>
</dbReference>
<dbReference type="PROSITE" id="PS50109">
    <property type="entry name" value="HIS_KIN"/>
    <property type="match status" value="1"/>
</dbReference>
<dbReference type="PANTHER" id="PTHR45436">
    <property type="entry name" value="SENSOR HISTIDINE KINASE YKOH"/>
    <property type="match status" value="1"/>
</dbReference>
<evidence type="ECO:0000256" key="13">
    <source>
        <dbReference type="SAM" id="Phobius"/>
    </source>
</evidence>
<keyword evidence="4" id="KW-0597">Phosphoprotein</keyword>
<feature type="domain" description="Histidine kinase" evidence="14">
    <location>
        <begin position="250"/>
        <end position="442"/>
    </location>
</feature>
<keyword evidence="17" id="KW-1185">Reference proteome</keyword>
<dbReference type="EMBL" id="JAQQXP010000001">
    <property type="protein sequence ID" value="MDC8831745.1"/>
    <property type="molecule type" value="Genomic_DNA"/>
</dbReference>
<evidence type="ECO:0000313" key="16">
    <source>
        <dbReference type="EMBL" id="MDC8831745.1"/>
    </source>
</evidence>
<dbReference type="EC" id="2.7.13.3" evidence="3"/>
<dbReference type="RefSeq" id="WP_273641226.1">
    <property type="nucleotide sequence ID" value="NZ_JAQQXP010000001.1"/>
</dbReference>
<evidence type="ECO:0000313" key="17">
    <source>
        <dbReference type="Proteomes" id="UP001218788"/>
    </source>
</evidence>
<comment type="catalytic activity">
    <reaction evidence="1">
        <text>ATP + protein L-histidine = ADP + protein N-phospho-L-histidine.</text>
        <dbReference type="EC" id="2.7.13.3"/>
    </reaction>
</comment>
<evidence type="ECO:0000259" key="14">
    <source>
        <dbReference type="PROSITE" id="PS50109"/>
    </source>
</evidence>